<dbReference type="GO" id="GO:0005525">
    <property type="term" value="F:GTP binding"/>
    <property type="evidence" value="ECO:0007669"/>
    <property type="project" value="UniProtKB-KW"/>
</dbReference>
<accession>A0A8J5XZ82</accession>
<dbReference type="PROSITE" id="PS51709">
    <property type="entry name" value="G_TRME"/>
    <property type="match status" value="1"/>
</dbReference>
<evidence type="ECO:0000256" key="1">
    <source>
        <dbReference type="ARBA" id="ARBA00004173"/>
    </source>
</evidence>
<dbReference type="InterPro" id="IPR018948">
    <property type="entry name" value="GTP-bd_TrmE_N"/>
</dbReference>
<dbReference type="OMA" id="EFHCHGG"/>
<dbReference type="SUPFAM" id="SSF116878">
    <property type="entry name" value="TrmE connector domain"/>
    <property type="match status" value="1"/>
</dbReference>
<dbReference type="InterPro" id="IPR025867">
    <property type="entry name" value="MnmE_helical"/>
</dbReference>
<dbReference type="InterPro" id="IPR027266">
    <property type="entry name" value="TrmE/GcvT-like"/>
</dbReference>
<name>A0A8J5XZ82_DIALT</name>
<dbReference type="Proteomes" id="UP000751190">
    <property type="component" value="Unassembled WGS sequence"/>
</dbReference>
<dbReference type="Pfam" id="PF01926">
    <property type="entry name" value="MMR_HSR1"/>
    <property type="match status" value="1"/>
</dbReference>
<comment type="similarity">
    <text evidence="2">Belongs to the TRAFAC class TrmE-Era-EngA-EngB-Septin-like GTPase superfamily. TrmE GTPase family.</text>
</comment>
<sequence length="561" mass="58713">MVRLTAFCWTVQRLAGWSGGAAHRAVVAAPRWPARRIFVTAAPSVGPPASGSGAGVSEPLSGPEARDTIFAVSSGAGVRAGVAVIRISGAGARIALQTMIARGRLDPSLAWLAPRMATLAKLLAPGSDERLDSALVLWFPAPRSFTGEDVAELHVHGGRAVVAAVLAALGALPGHRLAERGEFTRRAFGNGRMDLTEVEGLSDLLAANTDAQRRQALAQMGGAARARFDGWRAQILDCLAHTEAVIDFGEDADDLGSDVLRVVSPRVAELAAQMTRALADARRGELLRDGPRVVIVGAPNAGKSSLLNRLAQRPAAIVTPIAGTTRDVLELELQLGGFPLRLCDTAGLRPRDEADEIEVEGMRRARALLADAPMRLVVADVSAGVPPSREELAALLRGEEGADAAGEASGAALGDGDEGANAAALDLDDSSLLVVLNKVDALPANRAPLSVHGIAPSCQFCISCETGEGMDALLDALEARVRALLEGEGGGETAIVTRARHREHLEQAVGALERFARLDGLMVDLAAEELRIAASEVGKVTGTIRVEEMLDIIFRDFCIGK</sequence>
<dbReference type="PANTHER" id="PTHR42714">
    <property type="entry name" value="TRNA MODIFICATION GTPASE GTPBP3"/>
    <property type="match status" value="1"/>
</dbReference>
<dbReference type="Gene3D" id="1.20.120.430">
    <property type="entry name" value="tRNA modification GTPase MnmE domain 2"/>
    <property type="match status" value="1"/>
</dbReference>
<comment type="caution">
    <text evidence="7">The sequence shown here is derived from an EMBL/GenBank/DDBJ whole genome shotgun (WGS) entry which is preliminary data.</text>
</comment>
<dbReference type="Pfam" id="PF10396">
    <property type="entry name" value="TrmE_N"/>
    <property type="match status" value="1"/>
</dbReference>
<dbReference type="EMBL" id="JAGTXO010000004">
    <property type="protein sequence ID" value="KAG8468664.1"/>
    <property type="molecule type" value="Genomic_DNA"/>
</dbReference>
<dbReference type="GO" id="GO:0005739">
    <property type="term" value="C:mitochondrion"/>
    <property type="evidence" value="ECO:0007669"/>
    <property type="project" value="UniProtKB-SubCell"/>
</dbReference>
<dbReference type="GO" id="GO:0002098">
    <property type="term" value="P:tRNA wobble uridine modification"/>
    <property type="evidence" value="ECO:0007669"/>
    <property type="project" value="TreeGrafter"/>
</dbReference>
<feature type="domain" description="TrmE-type G" evidence="6">
    <location>
        <begin position="290"/>
        <end position="482"/>
    </location>
</feature>
<dbReference type="CDD" id="cd14858">
    <property type="entry name" value="TrmE_N"/>
    <property type="match status" value="1"/>
</dbReference>
<dbReference type="CDD" id="cd04164">
    <property type="entry name" value="trmE"/>
    <property type="match status" value="1"/>
</dbReference>
<dbReference type="Gene3D" id="3.40.50.300">
    <property type="entry name" value="P-loop containing nucleotide triphosphate hydrolases"/>
    <property type="match status" value="1"/>
</dbReference>
<organism evidence="7 8">
    <name type="scientific">Diacronema lutheri</name>
    <name type="common">Unicellular marine alga</name>
    <name type="synonym">Monochrysis lutheri</name>
    <dbReference type="NCBI Taxonomy" id="2081491"/>
    <lineage>
        <taxon>Eukaryota</taxon>
        <taxon>Haptista</taxon>
        <taxon>Haptophyta</taxon>
        <taxon>Pavlovophyceae</taxon>
        <taxon>Pavlovales</taxon>
        <taxon>Pavlovaceae</taxon>
        <taxon>Diacronema</taxon>
    </lineage>
</organism>
<dbReference type="NCBIfam" id="TIGR00231">
    <property type="entry name" value="small_GTP"/>
    <property type="match status" value="1"/>
</dbReference>
<dbReference type="GO" id="GO:0030488">
    <property type="term" value="P:tRNA methylation"/>
    <property type="evidence" value="ECO:0007669"/>
    <property type="project" value="TreeGrafter"/>
</dbReference>
<evidence type="ECO:0000256" key="4">
    <source>
        <dbReference type="ARBA" id="ARBA00022741"/>
    </source>
</evidence>
<dbReference type="InterPro" id="IPR006073">
    <property type="entry name" value="GTP-bd"/>
</dbReference>
<protein>
    <recommendedName>
        <fullName evidence="6">TrmE-type G domain-containing protein</fullName>
    </recommendedName>
</protein>
<evidence type="ECO:0000256" key="2">
    <source>
        <dbReference type="ARBA" id="ARBA00011043"/>
    </source>
</evidence>
<dbReference type="FunFam" id="3.30.1360.120:FF:000007">
    <property type="entry name" value="tRNA modification GTPase GTPBP3, mitochondrial"/>
    <property type="match status" value="1"/>
</dbReference>
<reference evidence="7" key="1">
    <citation type="submission" date="2021-05" db="EMBL/GenBank/DDBJ databases">
        <title>The genome of the haptophyte Pavlova lutheri (Diacronema luteri, Pavlovales) - a model for lipid biosynthesis in eukaryotic algae.</title>
        <authorList>
            <person name="Hulatt C.J."/>
            <person name="Posewitz M.C."/>
        </authorList>
    </citation>
    <scope>NUCLEOTIDE SEQUENCE</scope>
    <source>
        <strain evidence="7">NIVA-4/92</strain>
    </source>
</reference>
<dbReference type="SUPFAM" id="SSF52540">
    <property type="entry name" value="P-loop containing nucleoside triphosphate hydrolases"/>
    <property type="match status" value="1"/>
</dbReference>
<dbReference type="InterPro" id="IPR004520">
    <property type="entry name" value="GTPase_MnmE"/>
</dbReference>
<dbReference type="Gene3D" id="3.30.1360.120">
    <property type="entry name" value="Probable tRNA modification gtpase trme, domain 1"/>
    <property type="match status" value="1"/>
</dbReference>
<keyword evidence="4" id="KW-0547">Nucleotide-binding</keyword>
<evidence type="ECO:0000256" key="3">
    <source>
        <dbReference type="ARBA" id="ARBA00022694"/>
    </source>
</evidence>
<dbReference type="InterPro" id="IPR027368">
    <property type="entry name" value="MnmE_dom2"/>
</dbReference>
<dbReference type="PANTHER" id="PTHR42714:SF2">
    <property type="entry name" value="TRNA MODIFICATION GTPASE GTPBP3, MITOCHONDRIAL"/>
    <property type="match status" value="1"/>
</dbReference>
<dbReference type="InterPro" id="IPR005225">
    <property type="entry name" value="Small_GTP-bd"/>
</dbReference>
<dbReference type="NCBIfam" id="NF003661">
    <property type="entry name" value="PRK05291.1-3"/>
    <property type="match status" value="1"/>
</dbReference>
<dbReference type="OrthoDB" id="188276at2759"/>
<keyword evidence="8" id="KW-1185">Reference proteome</keyword>
<comment type="subcellular location">
    <subcellularLocation>
        <location evidence="1">Mitochondrion</location>
    </subcellularLocation>
</comment>
<evidence type="ECO:0000313" key="7">
    <source>
        <dbReference type="EMBL" id="KAG8468664.1"/>
    </source>
</evidence>
<dbReference type="InterPro" id="IPR031168">
    <property type="entry name" value="G_TrmE"/>
</dbReference>
<dbReference type="InterPro" id="IPR027417">
    <property type="entry name" value="P-loop_NTPase"/>
</dbReference>
<evidence type="ECO:0000256" key="5">
    <source>
        <dbReference type="ARBA" id="ARBA00023134"/>
    </source>
</evidence>
<dbReference type="Pfam" id="PF12631">
    <property type="entry name" value="MnmE_helical"/>
    <property type="match status" value="1"/>
</dbReference>
<keyword evidence="3" id="KW-0819">tRNA processing</keyword>
<dbReference type="HAMAP" id="MF_00379">
    <property type="entry name" value="GTPase_MnmE"/>
    <property type="match status" value="1"/>
</dbReference>
<dbReference type="AlphaFoldDB" id="A0A8J5XZ82"/>
<dbReference type="GO" id="GO:0003924">
    <property type="term" value="F:GTPase activity"/>
    <property type="evidence" value="ECO:0007669"/>
    <property type="project" value="InterPro"/>
</dbReference>
<gene>
    <name evidence="7" type="ORF">KFE25_013747</name>
</gene>
<evidence type="ECO:0000259" key="6">
    <source>
        <dbReference type="PROSITE" id="PS51709"/>
    </source>
</evidence>
<proteinExistence type="inferred from homology"/>
<evidence type="ECO:0000313" key="8">
    <source>
        <dbReference type="Proteomes" id="UP000751190"/>
    </source>
</evidence>
<keyword evidence="5" id="KW-0342">GTP-binding</keyword>